<sequence>MLALMCFMVALQAQTTRTSYLYQYHRKNNIADVNPTVQSAEEADDAKYNNCRHVKLNIHIGQFVINETILDSIRPDSEPMVFDNEQNYSRFNSHPLGKVKYKKDYKKSKVPLFRYMDKKTTTNEMLSQRQPSGYTSGLANGDRDGNGSNGNKSGKDSMKMINDIVKDIVKKYKTRFNPAKSGRDEVDSNLCICQFQDSKCHIRGAISRTHDTSAPASSKSLTVFWSSLLVIGISSALDFLLGDVLHELDEQVDHFGLAVARREVEGSFANLMKRRRREI</sequence>
<dbReference type="RefSeq" id="XP_026686121.1">
    <property type="nucleotide sequence ID" value="XM_026830320.1"/>
</dbReference>
<evidence type="ECO:0000256" key="2">
    <source>
        <dbReference type="SAM" id="SignalP"/>
    </source>
</evidence>
<accession>A0A3Q0JCF5</accession>
<reference evidence="4" key="1">
    <citation type="submission" date="2025-08" db="UniProtKB">
        <authorList>
            <consortium name="RefSeq"/>
        </authorList>
    </citation>
    <scope>IDENTIFICATION</scope>
</reference>
<dbReference type="Proteomes" id="UP000079169">
    <property type="component" value="Unplaced"/>
</dbReference>
<feature type="signal peptide" evidence="2">
    <location>
        <begin position="1"/>
        <end position="18"/>
    </location>
</feature>
<dbReference type="AlphaFoldDB" id="A0A3Q0JCF5"/>
<keyword evidence="2" id="KW-0732">Signal</keyword>
<keyword evidence="3" id="KW-1185">Reference proteome</keyword>
<feature type="compositionally biased region" description="Polar residues" evidence="1">
    <location>
        <begin position="122"/>
        <end position="138"/>
    </location>
</feature>
<evidence type="ECO:0000256" key="1">
    <source>
        <dbReference type="SAM" id="MobiDB-lite"/>
    </source>
</evidence>
<gene>
    <name evidence="4" type="primary">LOC113471285</name>
</gene>
<dbReference type="GeneID" id="113471285"/>
<dbReference type="PaxDb" id="121845-A0A3Q0JCF5"/>
<proteinExistence type="predicted"/>
<evidence type="ECO:0000313" key="4">
    <source>
        <dbReference type="RefSeq" id="XP_026686121.1"/>
    </source>
</evidence>
<name>A0A3Q0JCF5_DIACI</name>
<feature type="region of interest" description="Disordered" evidence="1">
    <location>
        <begin position="121"/>
        <end position="157"/>
    </location>
</feature>
<feature type="chain" id="PRO_5017977148" evidence="2">
    <location>
        <begin position="19"/>
        <end position="279"/>
    </location>
</feature>
<protein>
    <submittedName>
        <fullName evidence="4">Uncharacterized protein LOC113471285</fullName>
    </submittedName>
</protein>
<organism evidence="3 4">
    <name type="scientific">Diaphorina citri</name>
    <name type="common">Asian citrus psyllid</name>
    <dbReference type="NCBI Taxonomy" id="121845"/>
    <lineage>
        <taxon>Eukaryota</taxon>
        <taxon>Metazoa</taxon>
        <taxon>Ecdysozoa</taxon>
        <taxon>Arthropoda</taxon>
        <taxon>Hexapoda</taxon>
        <taxon>Insecta</taxon>
        <taxon>Pterygota</taxon>
        <taxon>Neoptera</taxon>
        <taxon>Paraneoptera</taxon>
        <taxon>Hemiptera</taxon>
        <taxon>Sternorrhyncha</taxon>
        <taxon>Psylloidea</taxon>
        <taxon>Psyllidae</taxon>
        <taxon>Diaphorininae</taxon>
        <taxon>Diaphorina</taxon>
    </lineage>
</organism>
<dbReference type="KEGG" id="dci:113471285"/>
<evidence type="ECO:0000313" key="3">
    <source>
        <dbReference type="Proteomes" id="UP000079169"/>
    </source>
</evidence>